<dbReference type="AlphaFoldDB" id="A0AAP0CB70"/>
<evidence type="ECO:0000259" key="2">
    <source>
        <dbReference type="PROSITE" id="PS50994"/>
    </source>
</evidence>
<dbReference type="InterPro" id="IPR012337">
    <property type="entry name" value="RNaseH-like_sf"/>
</dbReference>
<dbReference type="InterPro" id="IPR001584">
    <property type="entry name" value="Integrase_cat-core"/>
</dbReference>
<evidence type="ECO:0000313" key="4">
    <source>
        <dbReference type="Proteomes" id="UP001408789"/>
    </source>
</evidence>
<feature type="region of interest" description="Disordered" evidence="1">
    <location>
        <begin position="503"/>
        <end position="546"/>
    </location>
</feature>
<dbReference type="GO" id="GO:0008270">
    <property type="term" value="F:zinc ion binding"/>
    <property type="evidence" value="ECO:0007669"/>
    <property type="project" value="InterPro"/>
</dbReference>
<dbReference type="Pfam" id="PF25597">
    <property type="entry name" value="SH3_retrovirus"/>
    <property type="match status" value="1"/>
</dbReference>
<feature type="compositionally biased region" description="Polar residues" evidence="1">
    <location>
        <begin position="531"/>
        <end position="546"/>
    </location>
</feature>
<feature type="compositionally biased region" description="Basic and acidic residues" evidence="1">
    <location>
        <begin position="53"/>
        <end position="62"/>
    </location>
</feature>
<dbReference type="Gene3D" id="3.30.420.10">
    <property type="entry name" value="Ribonuclease H-like superfamily/Ribonuclease H"/>
    <property type="match status" value="1"/>
</dbReference>
<dbReference type="Proteomes" id="UP001408789">
    <property type="component" value="Unassembled WGS sequence"/>
</dbReference>
<dbReference type="PANTHER" id="PTHR42648:SF32">
    <property type="entry name" value="RIBONUCLEASE H-LIKE DOMAIN, GAG-PRE-INTEGRASE DOMAIN PROTEIN-RELATED"/>
    <property type="match status" value="1"/>
</dbReference>
<dbReference type="GO" id="GO:0015074">
    <property type="term" value="P:DNA integration"/>
    <property type="evidence" value="ECO:0007669"/>
    <property type="project" value="InterPro"/>
</dbReference>
<feature type="compositionally biased region" description="Polar residues" evidence="1">
    <location>
        <begin position="159"/>
        <end position="169"/>
    </location>
</feature>
<comment type="caution">
    <text evidence="3">The sequence shown here is derived from an EMBL/GenBank/DDBJ whole genome shotgun (WGS) entry which is preliminary data.</text>
</comment>
<feature type="compositionally biased region" description="Polar residues" evidence="1">
    <location>
        <begin position="201"/>
        <end position="211"/>
    </location>
</feature>
<dbReference type="GO" id="GO:0003676">
    <property type="term" value="F:nucleic acid binding"/>
    <property type="evidence" value="ECO:0007669"/>
    <property type="project" value="InterPro"/>
</dbReference>
<proteinExistence type="predicted"/>
<sequence>MDILTQLAMVPVRAQRFYKRTGRTYKGAKGAHIGLDKSKVKCYNRHQLGHFARECPQPRREGQNQGQTLMKNHGGNNHNNLSNNSAHSSGQQSTQPKPAGSQNHQNVVATVANQTECVELGDFLAEFEPINHALMAKQDSASDHSSIEKYVETKKPEVTNASTSTSVDQSKILKPSIAVPPPTIYESKDSKVGGKQPEQPKGSQTQRLGKNNILENTKRINGGPVAFGSTKGHISTQGDVSNGLAIVLKLGVKIPDELIVLKAPRRDGLYILDMSVAAPSCGTACFISKASLEESGLWHRRYTWVFFLKTKDEAAELLKTLVINLENQSNLKVKTIRCDNGTELKNHVLNSFCEEKGIVRQFSAPRTPQQNGVAERRNRTLIEAARILIIKGKNKTPYELWRKRKPNIYFFKPFGCPVTILRTNELLPKLAENADEGYFVGYCGVSKAYRVYNKRTKIVEETINVSFNEKSPYNFESQPTWLFDIDALTTAFNITVEKPVSSSVQEHNLYSPSGTRFSGSSSTGNSISETVENTYSGSSEPENSNVAASNELSFEHLTHNSETSSHEAVEVSDPVSHFGDVELEHILPRLNIPSNGRSHEFPMLQDRRINKNHPLDNVIGDMSAPVLTRSKSADANICLHAAFFVSRSTQEVITKGVPHASCQENFQVLEGSTKTGFMADVNSWVKDLFPGSARSKLVFLHQLLRLNTLLPQAAAIKFFGSKIKCLIMGSP</sequence>
<dbReference type="InterPro" id="IPR057670">
    <property type="entry name" value="SH3_retrovirus"/>
</dbReference>
<dbReference type="PANTHER" id="PTHR42648">
    <property type="entry name" value="TRANSPOSASE, PUTATIVE-RELATED"/>
    <property type="match status" value="1"/>
</dbReference>
<dbReference type="EMBL" id="JBCNJP010000058">
    <property type="protein sequence ID" value="KAK9050852.1"/>
    <property type="molecule type" value="Genomic_DNA"/>
</dbReference>
<protein>
    <recommendedName>
        <fullName evidence="2">Integrase catalytic domain-containing protein</fullName>
    </recommendedName>
</protein>
<feature type="region of interest" description="Disordered" evidence="1">
    <location>
        <begin position="158"/>
        <end position="211"/>
    </location>
</feature>
<evidence type="ECO:0000313" key="3">
    <source>
        <dbReference type="EMBL" id="KAK9050852.1"/>
    </source>
</evidence>
<reference evidence="3 4" key="1">
    <citation type="submission" date="2024-04" db="EMBL/GenBank/DDBJ databases">
        <title>The reference genome of an endangered Asteraceae, Deinandra increscens subsp. villosa, native to the Central Coast of California.</title>
        <authorList>
            <person name="Guilliams M."/>
            <person name="Hasenstab-Lehman K."/>
            <person name="Meyer R."/>
            <person name="Mcevoy S."/>
        </authorList>
    </citation>
    <scope>NUCLEOTIDE SEQUENCE [LARGE SCALE GENOMIC DNA]</scope>
    <source>
        <tissue evidence="3">Leaf</tissue>
    </source>
</reference>
<dbReference type="InterPro" id="IPR036875">
    <property type="entry name" value="Znf_CCHC_sf"/>
</dbReference>
<name>A0AAP0CB70_9ASTR</name>
<dbReference type="SUPFAM" id="SSF57756">
    <property type="entry name" value="Retrovirus zinc finger-like domains"/>
    <property type="match status" value="1"/>
</dbReference>
<dbReference type="InterPro" id="IPR036397">
    <property type="entry name" value="RNaseH_sf"/>
</dbReference>
<keyword evidence="4" id="KW-1185">Reference proteome</keyword>
<feature type="domain" description="Integrase catalytic" evidence="2">
    <location>
        <begin position="260"/>
        <end position="436"/>
    </location>
</feature>
<dbReference type="SUPFAM" id="SSF53098">
    <property type="entry name" value="Ribonuclease H-like"/>
    <property type="match status" value="1"/>
</dbReference>
<accession>A0AAP0CB70</accession>
<feature type="compositionally biased region" description="Polar residues" evidence="1">
    <location>
        <begin position="91"/>
        <end position="104"/>
    </location>
</feature>
<gene>
    <name evidence="3" type="ORF">SSX86_030179</name>
</gene>
<evidence type="ECO:0000256" key="1">
    <source>
        <dbReference type="SAM" id="MobiDB-lite"/>
    </source>
</evidence>
<feature type="compositionally biased region" description="Low complexity" evidence="1">
    <location>
        <begin position="72"/>
        <end position="90"/>
    </location>
</feature>
<dbReference type="Gene3D" id="4.10.60.10">
    <property type="entry name" value="Zinc finger, CCHC-type"/>
    <property type="match status" value="1"/>
</dbReference>
<feature type="region of interest" description="Disordered" evidence="1">
    <location>
        <begin position="53"/>
        <end position="104"/>
    </location>
</feature>
<dbReference type="PROSITE" id="PS50994">
    <property type="entry name" value="INTEGRASE"/>
    <property type="match status" value="1"/>
</dbReference>
<organism evidence="3 4">
    <name type="scientific">Deinandra increscens subsp. villosa</name>
    <dbReference type="NCBI Taxonomy" id="3103831"/>
    <lineage>
        <taxon>Eukaryota</taxon>
        <taxon>Viridiplantae</taxon>
        <taxon>Streptophyta</taxon>
        <taxon>Embryophyta</taxon>
        <taxon>Tracheophyta</taxon>
        <taxon>Spermatophyta</taxon>
        <taxon>Magnoliopsida</taxon>
        <taxon>eudicotyledons</taxon>
        <taxon>Gunneridae</taxon>
        <taxon>Pentapetalae</taxon>
        <taxon>asterids</taxon>
        <taxon>campanulids</taxon>
        <taxon>Asterales</taxon>
        <taxon>Asteraceae</taxon>
        <taxon>Asteroideae</taxon>
        <taxon>Heliantheae alliance</taxon>
        <taxon>Madieae</taxon>
        <taxon>Madiinae</taxon>
        <taxon>Deinandra</taxon>
    </lineage>
</organism>
<dbReference type="InterPro" id="IPR039537">
    <property type="entry name" value="Retrotran_Ty1/copia-like"/>
</dbReference>
<feature type="compositionally biased region" description="Low complexity" evidence="1">
    <location>
        <begin position="511"/>
        <end position="530"/>
    </location>
</feature>